<feature type="region of interest" description="Disordered" evidence="5">
    <location>
        <begin position="98"/>
        <end position="128"/>
    </location>
</feature>
<dbReference type="InterPro" id="IPR036960">
    <property type="entry name" value="T-box_sf"/>
</dbReference>
<dbReference type="PROSITE" id="PS50252">
    <property type="entry name" value="TBOX_3"/>
    <property type="match status" value="1"/>
</dbReference>
<dbReference type="InterPro" id="IPR001699">
    <property type="entry name" value="TF_T-box"/>
</dbReference>
<evidence type="ECO:0000259" key="6">
    <source>
        <dbReference type="PROSITE" id="PS50252"/>
    </source>
</evidence>
<dbReference type="InterPro" id="IPR046360">
    <property type="entry name" value="T-box_DNA-bd"/>
</dbReference>
<reference evidence="7" key="1">
    <citation type="journal article" date="2020" name="Fungal Divers.">
        <title>Resolving the Mortierellaceae phylogeny through synthesis of multi-gene phylogenetics and phylogenomics.</title>
        <authorList>
            <person name="Vandepol N."/>
            <person name="Liber J."/>
            <person name="Desiro A."/>
            <person name="Na H."/>
            <person name="Kennedy M."/>
            <person name="Barry K."/>
            <person name="Grigoriev I.V."/>
            <person name="Miller A.N."/>
            <person name="O'Donnell K."/>
            <person name="Stajich J.E."/>
            <person name="Bonito G."/>
        </authorList>
    </citation>
    <scope>NUCLEOTIDE SEQUENCE</scope>
    <source>
        <strain evidence="7">KOD948</strain>
    </source>
</reference>
<comment type="caution">
    <text evidence="7">The sequence shown here is derived from an EMBL/GenBank/DDBJ whole genome shotgun (WGS) entry which is preliminary data.</text>
</comment>
<dbReference type="AlphaFoldDB" id="A0A9P6Q2I3"/>
<evidence type="ECO:0000256" key="2">
    <source>
        <dbReference type="ARBA" id="ARBA00023125"/>
    </source>
</evidence>
<name>A0A9P6Q2I3_9FUNG</name>
<organism evidence="7 8">
    <name type="scientific">Mortierella polycephala</name>
    <dbReference type="NCBI Taxonomy" id="41804"/>
    <lineage>
        <taxon>Eukaryota</taxon>
        <taxon>Fungi</taxon>
        <taxon>Fungi incertae sedis</taxon>
        <taxon>Mucoromycota</taxon>
        <taxon>Mortierellomycotina</taxon>
        <taxon>Mortierellomycetes</taxon>
        <taxon>Mortierellales</taxon>
        <taxon>Mortierellaceae</taxon>
        <taxon>Mortierella</taxon>
    </lineage>
</organism>
<feature type="region of interest" description="Disordered" evidence="5">
    <location>
        <begin position="703"/>
        <end position="783"/>
    </location>
</feature>
<dbReference type="SUPFAM" id="SSF49417">
    <property type="entry name" value="p53-like transcription factors"/>
    <property type="match status" value="1"/>
</dbReference>
<feature type="region of interest" description="Disordered" evidence="5">
    <location>
        <begin position="841"/>
        <end position="862"/>
    </location>
</feature>
<dbReference type="CDD" id="cd20683">
    <property type="entry name" value="T-box_Fungi_incertae_sedis"/>
    <property type="match status" value="1"/>
</dbReference>
<keyword evidence="3" id="KW-0804">Transcription</keyword>
<gene>
    <name evidence="7" type="ORF">BG011_004170</name>
</gene>
<dbReference type="GO" id="GO:0000981">
    <property type="term" value="F:DNA-binding transcription factor activity, RNA polymerase II-specific"/>
    <property type="evidence" value="ECO:0007669"/>
    <property type="project" value="TreeGrafter"/>
</dbReference>
<evidence type="ECO:0000256" key="3">
    <source>
        <dbReference type="ARBA" id="ARBA00023163"/>
    </source>
</evidence>
<dbReference type="PROSITE" id="PS51808">
    <property type="entry name" value="CHCH"/>
    <property type="match status" value="1"/>
</dbReference>
<dbReference type="GO" id="GO:0001708">
    <property type="term" value="P:cell fate specification"/>
    <property type="evidence" value="ECO:0007669"/>
    <property type="project" value="TreeGrafter"/>
</dbReference>
<dbReference type="GO" id="GO:0005634">
    <property type="term" value="C:nucleus"/>
    <property type="evidence" value="ECO:0007669"/>
    <property type="project" value="InterPro"/>
</dbReference>
<feature type="domain" description="T-box" evidence="6">
    <location>
        <begin position="391"/>
        <end position="593"/>
    </location>
</feature>
<keyword evidence="2" id="KW-0238">DNA-binding</keyword>
<proteinExistence type="predicted"/>
<dbReference type="SMART" id="SM00425">
    <property type="entry name" value="TBOX"/>
    <property type="match status" value="1"/>
</dbReference>
<feature type="compositionally biased region" description="Basic and acidic residues" evidence="5">
    <location>
        <begin position="270"/>
        <end position="286"/>
    </location>
</feature>
<feature type="compositionally biased region" description="Basic residues" evidence="5">
    <location>
        <begin position="616"/>
        <end position="628"/>
    </location>
</feature>
<dbReference type="PANTHER" id="PTHR11267:SF181">
    <property type="entry name" value="OPTOMOTOR-BLIND PROTEIN"/>
    <property type="match status" value="1"/>
</dbReference>
<evidence type="ECO:0000256" key="5">
    <source>
        <dbReference type="SAM" id="MobiDB-lite"/>
    </source>
</evidence>
<feature type="region of interest" description="Disordered" evidence="5">
    <location>
        <begin position="505"/>
        <end position="526"/>
    </location>
</feature>
<feature type="region of interest" description="Disordered" evidence="5">
    <location>
        <begin position="338"/>
        <end position="374"/>
    </location>
</feature>
<dbReference type="Gene3D" id="2.60.40.820">
    <property type="entry name" value="Transcription factor, T-box"/>
    <property type="match status" value="1"/>
</dbReference>
<dbReference type="GO" id="GO:0000785">
    <property type="term" value="C:chromatin"/>
    <property type="evidence" value="ECO:0007669"/>
    <property type="project" value="TreeGrafter"/>
</dbReference>
<dbReference type="Pfam" id="PF16860">
    <property type="entry name" value="CX9C"/>
    <property type="match status" value="1"/>
</dbReference>
<feature type="compositionally biased region" description="Polar residues" evidence="5">
    <location>
        <begin position="843"/>
        <end position="862"/>
    </location>
</feature>
<evidence type="ECO:0000313" key="7">
    <source>
        <dbReference type="EMBL" id="KAG0257089.1"/>
    </source>
</evidence>
<feature type="compositionally biased region" description="Basic and acidic residues" evidence="5">
    <location>
        <begin position="581"/>
        <end position="596"/>
    </location>
</feature>
<protein>
    <recommendedName>
        <fullName evidence="6">T-box domain-containing protein</fullName>
    </recommendedName>
</protein>
<keyword evidence="8" id="KW-1185">Reference proteome</keyword>
<feature type="compositionally biased region" description="Polar residues" evidence="5">
    <location>
        <begin position="338"/>
        <end position="347"/>
    </location>
</feature>
<dbReference type="PRINTS" id="PR00937">
    <property type="entry name" value="TBOX"/>
</dbReference>
<dbReference type="Gene3D" id="1.10.287.2900">
    <property type="match status" value="2"/>
</dbReference>
<feature type="compositionally biased region" description="Polar residues" evidence="5">
    <location>
        <begin position="738"/>
        <end position="753"/>
    </location>
</feature>
<dbReference type="OrthoDB" id="7442607at2759"/>
<dbReference type="Pfam" id="PF00907">
    <property type="entry name" value="T-box"/>
    <property type="match status" value="1"/>
</dbReference>
<dbReference type="Proteomes" id="UP000726737">
    <property type="component" value="Unassembled WGS sequence"/>
</dbReference>
<dbReference type="GO" id="GO:0000978">
    <property type="term" value="F:RNA polymerase II cis-regulatory region sequence-specific DNA binding"/>
    <property type="evidence" value="ECO:0007669"/>
    <property type="project" value="InterPro"/>
</dbReference>
<keyword evidence="4" id="KW-0539">Nucleus</keyword>
<feature type="region of interest" description="Disordered" evidence="5">
    <location>
        <begin position="231"/>
        <end position="289"/>
    </location>
</feature>
<feature type="compositionally biased region" description="Basic and acidic residues" evidence="5">
    <location>
        <begin position="251"/>
        <end position="260"/>
    </location>
</feature>
<dbReference type="InterPro" id="IPR008967">
    <property type="entry name" value="p53-like_TF_DNA-bd_sf"/>
</dbReference>
<dbReference type="EMBL" id="JAAAJA010000273">
    <property type="protein sequence ID" value="KAG0257089.1"/>
    <property type="molecule type" value="Genomic_DNA"/>
</dbReference>
<keyword evidence="1" id="KW-0805">Transcription regulation</keyword>
<feature type="compositionally biased region" description="Polar residues" evidence="5">
    <location>
        <begin position="713"/>
        <end position="722"/>
    </location>
</feature>
<feature type="compositionally biased region" description="Acidic residues" evidence="5">
    <location>
        <begin position="649"/>
        <end position="661"/>
    </location>
</feature>
<evidence type="ECO:0000256" key="4">
    <source>
        <dbReference type="ARBA" id="ARBA00023242"/>
    </source>
</evidence>
<dbReference type="GO" id="GO:0045893">
    <property type="term" value="P:positive regulation of DNA-templated transcription"/>
    <property type="evidence" value="ECO:0007669"/>
    <property type="project" value="InterPro"/>
</dbReference>
<accession>A0A9P6Q2I3</accession>
<dbReference type="InterPro" id="IPR031731">
    <property type="entry name" value="CX9C"/>
</dbReference>
<feature type="compositionally biased region" description="Polar residues" evidence="5">
    <location>
        <begin position="505"/>
        <end position="514"/>
    </location>
</feature>
<evidence type="ECO:0000313" key="8">
    <source>
        <dbReference type="Proteomes" id="UP000726737"/>
    </source>
</evidence>
<evidence type="ECO:0000256" key="1">
    <source>
        <dbReference type="ARBA" id="ARBA00023015"/>
    </source>
</evidence>
<dbReference type="PANTHER" id="PTHR11267">
    <property type="entry name" value="T-BOX PROTEIN-RELATED"/>
    <property type="match status" value="1"/>
</dbReference>
<sequence length="1082" mass="118996">MDVADNTVALVTKHCGLQLELYQKCVTQNPENWDIKCITQKRALAKCSEDNVPIIKHVKEMCDPFIRDYDACVMKNQQDPTVCLDSLKRLFHCTEEHGKLPPTGPPRAVGSAPAAVSKKSEESEKPAGSGYGYRGGICKLYLFSAFTRFLSTSSVFVETLRHVIYLSNLDMADKTSHAESEKFQMCPDLADQGLGPKVLLCTWSTYSSGSSCDLQCLDLLTMHPKQRNHGAAGGYTITDRIPPRDLSPLSGREHTPKEMDITGSAFSLHSDLKRDGTSDPGNEHGDSGLLLTAADPRITSHQPVKTGQPCLQHQGVSKGSSIYERRITRAVSQAISNTAALSRNNGTQRDDTQDHPPSQEALMPDSLSASSISHSPHPFVATTTGTPSLLLINADLWSKFHEHANEMIITKSGRCLFPCLRFKAVGLNPEAIYSICLDFERLDDQRYRFSGGAWKSVQAARRAIDDLGDKHTSILAQESYMHPDLFRTGRHWMKAPISFSKVKLTNSIPNSTPKSSRKRNGPSNNSHVFHMASFYKYRPRVHLAERSRQSHSVVFSSTYTFDRTTFIAVTHYQNSRVNDLKKDFNPHARGFRDTVAKTEPPVKPSSCSPYVAPSTKKLRTRKRLRLNRRSTESESDGTDLVYDNKDECGAEDEETESGEEDTQSRDSSDNSADGINRLCWLDRTNKTMVRIFLGMRGLAENKISHSKPPLQPDGQSPLNAPRSSGCFLPRILPDATQLPPSKTTRRSALQGSRSRVPASCLSKHQGPKPRRSRSSIVASVSKAHEREIEQLREDQGHSIPILSRMSASSASAQVGTMRNTLFPFTSNVLAGSLPPLQSELVAEQTSPSIPSVDRSSLGSSALTSPDAAALPITLSSLPSPLSWYQQFFLWEQPPPNLPHQRNVPLPPKAPAPGLSDAPLSAQLAPTWDSRQKLMQDSVTPTLLQHKAAAYPTQPQLFSEPCVYVEGGIVPSTPVLDAHPLSVAHSSKQEIQSATASVGGATGDECGLTLTRSHTLMTTILESKTVMSLSPAIVALPPPDYSEQANLELVIRDNLRLKAFIRERYGRKAEAEANAVIDMECLQ</sequence>
<feature type="region of interest" description="Disordered" evidence="5">
    <location>
        <begin position="581"/>
        <end position="674"/>
    </location>
</feature>